<dbReference type="EMBL" id="NWSH01004901">
    <property type="protein sequence ID" value="PCG64600.1"/>
    <property type="molecule type" value="Genomic_DNA"/>
</dbReference>
<name>A0A2A4IZJ0_HELVI</name>
<reference evidence="3" key="1">
    <citation type="submission" date="2017-09" db="EMBL/GenBank/DDBJ databases">
        <title>Contemporary evolution of a Lepidopteran species, Heliothis virescens, in response to modern agricultural practices.</title>
        <authorList>
            <person name="Fritz M.L."/>
            <person name="Deyonke A.M."/>
            <person name="Papanicolaou A."/>
            <person name="Micinski S."/>
            <person name="Westbrook J."/>
            <person name="Gould F."/>
        </authorList>
    </citation>
    <scope>NUCLEOTIDE SEQUENCE [LARGE SCALE GENOMIC DNA]</scope>
    <source>
        <strain evidence="3">HvINT-</strain>
        <tissue evidence="3">Whole body</tissue>
    </source>
</reference>
<dbReference type="InterPro" id="IPR057251">
    <property type="entry name" value="FP_C"/>
</dbReference>
<evidence type="ECO:0000256" key="1">
    <source>
        <dbReference type="SAM" id="MobiDB-lite"/>
    </source>
</evidence>
<comment type="caution">
    <text evidence="3">The sequence shown here is derived from an EMBL/GenBank/DDBJ whole genome shotgun (WGS) entry which is preliminary data.</text>
</comment>
<dbReference type="AlphaFoldDB" id="A0A2A4IZJ0"/>
<feature type="region of interest" description="Disordered" evidence="1">
    <location>
        <begin position="135"/>
        <end position="156"/>
    </location>
</feature>
<feature type="domain" description="FP protein C-terminal" evidence="2">
    <location>
        <begin position="82"/>
        <end position="133"/>
    </location>
</feature>
<gene>
    <name evidence="3" type="ORF">B5V51_10429</name>
</gene>
<proteinExistence type="predicted"/>
<accession>A0A2A4IZJ0</accession>
<dbReference type="STRING" id="7102.A0A2A4IZJ0"/>
<protein>
    <recommendedName>
        <fullName evidence="2">FP protein C-terminal domain-containing protein</fullName>
    </recommendedName>
</protein>
<dbReference type="Pfam" id="PF25298">
    <property type="entry name" value="Baculo_FP_2nd"/>
    <property type="match status" value="1"/>
</dbReference>
<evidence type="ECO:0000259" key="2">
    <source>
        <dbReference type="Pfam" id="PF25298"/>
    </source>
</evidence>
<organism evidence="3">
    <name type="scientific">Heliothis virescens</name>
    <name type="common">Tobacco budworm moth</name>
    <dbReference type="NCBI Taxonomy" id="7102"/>
    <lineage>
        <taxon>Eukaryota</taxon>
        <taxon>Metazoa</taxon>
        <taxon>Ecdysozoa</taxon>
        <taxon>Arthropoda</taxon>
        <taxon>Hexapoda</taxon>
        <taxon>Insecta</taxon>
        <taxon>Pterygota</taxon>
        <taxon>Neoptera</taxon>
        <taxon>Endopterygota</taxon>
        <taxon>Lepidoptera</taxon>
        <taxon>Glossata</taxon>
        <taxon>Ditrysia</taxon>
        <taxon>Noctuoidea</taxon>
        <taxon>Noctuidae</taxon>
        <taxon>Heliothinae</taxon>
        <taxon>Heliothis</taxon>
    </lineage>
</organism>
<evidence type="ECO:0000313" key="3">
    <source>
        <dbReference type="EMBL" id="PCG64600.1"/>
    </source>
</evidence>
<sequence length="156" mass="17927">MAQKIGVPLGENDLDCITRVGPRQQRSASNTEIAPRQLVVRFVRRYKRNEFMQALKTRRNLTSTDIEIEGPTRKLYCNERLTRENRQLFRACRTSAKENGYKFCWTKNGSIYIRKQEGNPTIQIRNSDDLLRLMPAHPTLDNSPDATACPTSPADD</sequence>